<dbReference type="InterPro" id="IPR059115">
    <property type="entry name" value="Rib"/>
</dbReference>
<feature type="compositionally biased region" description="Basic and acidic residues" evidence="6">
    <location>
        <begin position="293"/>
        <end position="315"/>
    </location>
</feature>
<comment type="subcellular location">
    <subcellularLocation>
        <location evidence="1">Secreted</location>
        <location evidence="1">Cell wall</location>
        <topology evidence="1">Peptidoglycan-anchor</topology>
    </subcellularLocation>
</comment>
<feature type="domain" description="Rib" evidence="10">
    <location>
        <begin position="1148"/>
        <end position="1230"/>
    </location>
</feature>
<feature type="region of interest" description="Disordered" evidence="6">
    <location>
        <begin position="896"/>
        <end position="929"/>
    </location>
</feature>
<dbReference type="NCBIfam" id="TIGR01167">
    <property type="entry name" value="LPXTG_anchor"/>
    <property type="match status" value="1"/>
</dbReference>
<organism evidence="11 12">
    <name type="scientific">Staphylococcus casei</name>
    <dbReference type="NCBI Taxonomy" id="201828"/>
    <lineage>
        <taxon>Bacteria</taxon>
        <taxon>Bacillati</taxon>
        <taxon>Bacillota</taxon>
        <taxon>Bacilli</taxon>
        <taxon>Bacillales</taxon>
        <taxon>Staphylococcaceae</taxon>
        <taxon>Staphylococcus</taxon>
    </lineage>
</organism>
<evidence type="ECO:0000256" key="1">
    <source>
        <dbReference type="ARBA" id="ARBA00004168"/>
    </source>
</evidence>
<dbReference type="InterPro" id="IPR005877">
    <property type="entry name" value="YSIRK_signal_dom"/>
</dbReference>
<evidence type="ECO:0000256" key="7">
    <source>
        <dbReference type="SAM" id="Phobius"/>
    </source>
</evidence>
<feature type="region of interest" description="Disordered" evidence="6">
    <location>
        <begin position="1061"/>
        <end position="1123"/>
    </location>
</feature>
<feature type="compositionally biased region" description="Polar residues" evidence="6">
    <location>
        <begin position="1254"/>
        <end position="1279"/>
    </location>
</feature>
<keyword evidence="12" id="KW-1185">Reference proteome</keyword>
<evidence type="ECO:0000313" key="12">
    <source>
        <dbReference type="Proteomes" id="UP001468345"/>
    </source>
</evidence>
<keyword evidence="7" id="KW-0472">Membrane</keyword>
<keyword evidence="3" id="KW-0964">Secreted</keyword>
<evidence type="ECO:0000259" key="9">
    <source>
        <dbReference type="Pfam" id="PF04650"/>
    </source>
</evidence>
<feature type="region of interest" description="Disordered" evidence="6">
    <location>
        <begin position="975"/>
        <end position="1037"/>
    </location>
</feature>
<dbReference type="Pfam" id="PF04650">
    <property type="entry name" value="YSIRK_signal"/>
    <property type="match status" value="1"/>
</dbReference>
<keyword evidence="7" id="KW-1133">Transmembrane helix</keyword>
<gene>
    <name evidence="11" type="ORF">SHJJP9002_000077</name>
</gene>
<dbReference type="Proteomes" id="UP001468345">
    <property type="component" value="Chromosome"/>
</dbReference>
<keyword evidence="7" id="KW-0812">Transmembrane</keyword>
<feature type="compositionally biased region" description="Basic and acidic residues" evidence="6">
    <location>
        <begin position="150"/>
        <end position="284"/>
    </location>
</feature>
<evidence type="ECO:0000313" key="11">
    <source>
        <dbReference type="EMBL" id="WZG08209.1"/>
    </source>
</evidence>
<feature type="compositionally biased region" description="Basic and acidic residues" evidence="6">
    <location>
        <begin position="89"/>
        <end position="126"/>
    </location>
</feature>
<evidence type="ECO:0000256" key="5">
    <source>
        <dbReference type="ARBA" id="ARBA00023088"/>
    </source>
</evidence>
<reference evidence="11 12" key="1">
    <citation type="journal article" date="2024" name="ISME J.">
        <title>Staphylococcus epidermidis bacteriocin A37 kills natural competitors with a unique mechanism of action.</title>
        <authorList>
            <person name="Puls J.S."/>
            <person name="Winnerling B."/>
            <person name="Power J.J."/>
            <person name="Kruger A.M."/>
            <person name="Brajtenbach D."/>
            <person name="Johnson M."/>
            <person name="Bilici K."/>
            <person name="Camus L."/>
            <person name="Fliesswasser T."/>
            <person name="Schneider T."/>
            <person name="Sahl H.G."/>
            <person name="Ghosal D."/>
            <person name="Kubitscheck U."/>
            <person name="Heilbronner S."/>
            <person name="Grein F."/>
        </authorList>
    </citation>
    <scope>NUCLEOTIDE SEQUENCE [LARGE SCALE GENOMIC DNA]</scope>
    <source>
        <strain evidence="11 12">SCK7</strain>
    </source>
</reference>
<evidence type="ECO:0000256" key="3">
    <source>
        <dbReference type="ARBA" id="ARBA00022525"/>
    </source>
</evidence>
<feature type="transmembrane region" description="Helical" evidence="7">
    <location>
        <begin position="1298"/>
        <end position="1314"/>
    </location>
</feature>
<feature type="domain" description="Gram-positive cocci surface proteins LPxTG" evidence="8">
    <location>
        <begin position="1284"/>
        <end position="1319"/>
    </location>
</feature>
<keyword evidence="5" id="KW-0572">Peptidoglycan-anchor</keyword>
<protein>
    <submittedName>
        <fullName evidence="11">Rib/alpha-like domain-containing protein</fullName>
    </submittedName>
</protein>
<sequence length="1324" mass="142068">MRKSERYVFLPNINNKFSIRKFTVGTASILVGTTLIFGVSHNEVKAEEQINAEKGLLEVKNKGLSTEDNTPENVTLEEGSTEESAAPAVEKEEGSTEESKAAPEVEKEEGSTEESKAAPEVEKEEGSAEESAAPAVEKEEGSTEESAAPEVEKEEGSTEESKAAPEVEKEEGSTEESKAAPEVEKEEGSTEESKAVPEVEKELGSTEESKAAPELEKEEGSAEESKAAPELEKEEGSAEESKAAPELEKEEGSAEESKAAPELEKEEGSAEESKAAPELEKEEGSTEESAALEVEKEEGSAEESKAAPELEKEESTPESSNVEDSKDDSIDITDEASTIDHYATAANVSKSDAQQAIEELNLNTENLTSEELQAALINQLANEQNVYKTLATNTNITSQNEESITLASNEALTTLVNNTTSQVIEADAIANGYINSNTDATNARNTLSGRAWVVDMGTPSTMTNGLTPVPEGTKVYLQWIDKDGAVSPTYVAKTTNQLSSLDASQVGPGTYAFDLREGWTDVNGKKHIYNATSGQYYRLWIEDYQTEEGNTATMIRQAGGFFPGSFVNSVTSSNIGQFPLIGTNMQRTGIYMGIEPSNNYMTTDDTQWIHDEEGPLSNPSVSLNARNTISGQVWIETGAGDLANSSTGPNNNANDPEAQGYTVVMSSLTEEGATEYKNKVANLPKSERAAAAKALLTSHPEYISATVYGETDEQGRYTLRFPEGTLNTNYIYGYVMNPEGDVVSAYSSYTTPEFRSPNYNLSWAPQTAPAQNLVQNPMWYNVNFALVPKNDLDIDILDYNNTDHPAIVGDEVHIDLIGAQLSPLPTHVEWRDKNGNVIQQTGDISSLTDGEQKGTFIVPNTAQDGDTYTAVIVVGGNDIAADSFIVKFTEKHSYEPTTEGVDKPYGEAPTEEEVTGSVTVPGYPEDGEQPVITVDDPTKLPDGKTPGTTNVEVTVMYPDGTVDHIEVPVTIGDQADNEANEPTTEGVDKPYGEAPTEEEVTGSVTVPGYPEDGEQPVITVDDPTKLPDGKTPGTTNVEVTVTYPDGTVDHIEVPVTIGDQADNEANEPTTEGVDKPYGEAPTEEEVTGSVTVPGYPEDEEQPVITVDDPTKLPDGKTPGTTNVEVTVTYPDGTVDHIEVPVTIGDQADNEANEPTTEGVDKPYGEAPTEEEVTGSVTVPGYPEDGEQPVITVDDPTKLPDGKTPGTTNVEVTVTYPDGTVDHIEVPVTIGDQADNDLIIDGGSSNNQNVISDKNSNGITESNGNVTSNVINNKENNSQKPGYEQKAKALPETGESNQGTVWGAMFAAIGSLLLFRRRKNNREDQ</sequence>
<accession>A0ABZ2W897</accession>
<feature type="domain" description="Rib" evidence="10">
    <location>
        <begin position="892"/>
        <end position="972"/>
    </location>
</feature>
<dbReference type="NCBIfam" id="TIGR01168">
    <property type="entry name" value="YSIRK_signal"/>
    <property type="match status" value="1"/>
</dbReference>
<keyword evidence="4" id="KW-0732">Signal</keyword>
<evidence type="ECO:0000256" key="6">
    <source>
        <dbReference type="SAM" id="MobiDB-lite"/>
    </source>
</evidence>
<feature type="region of interest" description="Disordered" evidence="6">
    <location>
        <begin position="1147"/>
        <end position="1209"/>
    </location>
</feature>
<evidence type="ECO:0000259" key="10">
    <source>
        <dbReference type="Pfam" id="PF08428"/>
    </source>
</evidence>
<dbReference type="InterPro" id="IPR019931">
    <property type="entry name" value="LPXTG_anchor"/>
</dbReference>
<feature type="domain" description="Rib" evidence="10">
    <location>
        <begin position="976"/>
        <end position="1058"/>
    </location>
</feature>
<evidence type="ECO:0000259" key="8">
    <source>
        <dbReference type="Pfam" id="PF00746"/>
    </source>
</evidence>
<proteinExistence type="predicted"/>
<keyword evidence="2" id="KW-0134">Cell wall</keyword>
<dbReference type="Pfam" id="PF08428">
    <property type="entry name" value="Rib"/>
    <property type="match status" value="4"/>
</dbReference>
<feature type="domain" description="YSIRK Gram-positive signal peptide" evidence="9">
    <location>
        <begin position="14"/>
        <end position="37"/>
    </location>
</feature>
<feature type="domain" description="Rib" evidence="10">
    <location>
        <begin position="1062"/>
        <end position="1144"/>
    </location>
</feature>
<feature type="compositionally biased region" description="Polar residues" evidence="6">
    <location>
        <begin position="63"/>
        <end position="73"/>
    </location>
</feature>
<evidence type="ECO:0000256" key="2">
    <source>
        <dbReference type="ARBA" id="ARBA00022512"/>
    </source>
</evidence>
<feature type="region of interest" description="Disordered" evidence="6">
    <location>
        <begin position="59"/>
        <end position="330"/>
    </location>
</feature>
<feature type="region of interest" description="Disordered" evidence="6">
    <location>
        <begin position="1254"/>
        <end position="1296"/>
    </location>
</feature>
<dbReference type="Pfam" id="PF00746">
    <property type="entry name" value="Gram_pos_anchor"/>
    <property type="match status" value="1"/>
</dbReference>
<name>A0ABZ2W897_9STAP</name>
<dbReference type="RefSeq" id="WP_341636686.1">
    <property type="nucleotide sequence ID" value="NZ_CP133006.1"/>
</dbReference>
<evidence type="ECO:0000256" key="4">
    <source>
        <dbReference type="ARBA" id="ARBA00022729"/>
    </source>
</evidence>
<dbReference type="EMBL" id="CP133006">
    <property type="protein sequence ID" value="WZG08209.1"/>
    <property type="molecule type" value="Genomic_DNA"/>
</dbReference>
<feature type="compositionally biased region" description="Basic and acidic residues" evidence="6">
    <location>
        <begin position="896"/>
        <end position="905"/>
    </location>
</feature>